<protein>
    <recommendedName>
        <fullName evidence="5">Tryptophan synthase beta chain-like PALP domain-containing protein</fullName>
    </recommendedName>
</protein>
<dbReference type="InterPro" id="IPR036052">
    <property type="entry name" value="TrpB-like_PALP_sf"/>
</dbReference>
<comment type="cofactor">
    <cofactor evidence="1">
        <name>pyridoxal 5'-phosphate</name>
        <dbReference type="ChEBI" id="CHEBI:597326"/>
    </cofactor>
</comment>
<keyword evidence="4" id="KW-0456">Lyase</keyword>
<organism evidence="6">
    <name type="scientific">marine metagenome</name>
    <dbReference type="NCBI Taxonomy" id="408172"/>
    <lineage>
        <taxon>unclassified sequences</taxon>
        <taxon>metagenomes</taxon>
        <taxon>ecological metagenomes</taxon>
    </lineage>
</organism>
<dbReference type="GO" id="GO:0006567">
    <property type="term" value="P:L-threonine catabolic process"/>
    <property type="evidence" value="ECO:0007669"/>
    <property type="project" value="TreeGrafter"/>
</dbReference>
<comment type="similarity">
    <text evidence="2">Belongs to the serine/threonine dehydratase family.</text>
</comment>
<dbReference type="SUPFAM" id="SSF53686">
    <property type="entry name" value="Tryptophan synthase beta subunit-like PLP-dependent enzymes"/>
    <property type="match status" value="1"/>
</dbReference>
<proteinExistence type="inferred from homology"/>
<dbReference type="Pfam" id="PF00291">
    <property type="entry name" value="PALP"/>
    <property type="match status" value="1"/>
</dbReference>
<evidence type="ECO:0000256" key="4">
    <source>
        <dbReference type="ARBA" id="ARBA00023239"/>
    </source>
</evidence>
<dbReference type="AlphaFoldDB" id="A0A382ANX2"/>
<name>A0A382ANX2_9ZZZZ</name>
<feature type="domain" description="Tryptophan synthase beta chain-like PALP" evidence="5">
    <location>
        <begin position="24"/>
        <end position="305"/>
    </location>
</feature>
<keyword evidence="3" id="KW-0663">Pyridoxal phosphate</keyword>
<dbReference type="InterPro" id="IPR001926">
    <property type="entry name" value="TrpB-like_PALP"/>
</dbReference>
<evidence type="ECO:0000313" key="6">
    <source>
        <dbReference type="EMBL" id="SVB02723.1"/>
    </source>
</evidence>
<accession>A0A382ANX2</accession>
<dbReference type="CDD" id="cd01562">
    <property type="entry name" value="Thr-dehyd"/>
    <property type="match status" value="1"/>
</dbReference>
<dbReference type="PANTHER" id="PTHR48078:SF7">
    <property type="entry name" value="BLL6502 PROTEIN"/>
    <property type="match status" value="1"/>
</dbReference>
<dbReference type="GO" id="GO:0003941">
    <property type="term" value="F:L-serine ammonia-lyase activity"/>
    <property type="evidence" value="ECO:0007669"/>
    <property type="project" value="TreeGrafter"/>
</dbReference>
<dbReference type="EMBL" id="UINC01026021">
    <property type="protein sequence ID" value="SVB02723.1"/>
    <property type="molecule type" value="Genomic_DNA"/>
</dbReference>
<sequence>MKPSFPTLDGVEKARKVIHPYLPVTPLVKSELLSQAFDADIWLKYETVTPISSFKIRGAINAVSYAKEQAITGVVTSSTGNHGQGVAYAARVSGLTANIFLPKPANPIKAKMIEAFGGLITEDGSDIDEAKHLAHSFAEKNHYYFIDDGEDILVMEGAGTIAYEISSELDNIDYLLVPLGGGNLSAGCASTLKSLQPQAKIITVQAKGSPAVTESFHARSPIERPIDSIADGLVTRVPPKLALDVLLKFLDDAWLATDEDLLAAVHTLVASAHVLVEPAGAAGLVGAWNNKHLLRGKRVVLILTGSNISSQLLNRALMTPPLIFN</sequence>
<evidence type="ECO:0000256" key="3">
    <source>
        <dbReference type="ARBA" id="ARBA00022898"/>
    </source>
</evidence>
<evidence type="ECO:0000256" key="1">
    <source>
        <dbReference type="ARBA" id="ARBA00001933"/>
    </source>
</evidence>
<dbReference type="InterPro" id="IPR050147">
    <property type="entry name" value="Ser/Thr_Dehydratase"/>
</dbReference>
<evidence type="ECO:0000256" key="2">
    <source>
        <dbReference type="ARBA" id="ARBA00010869"/>
    </source>
</evidence>
<evidence type="ECO:0000259" key="5">
    <source>
        <dbReference type="Pfam" id="PF00291"/>
    </source>
</evidence>
<gene>
    <name evidence="6" type="ORF">METZ01_LOCUS155577</name>
</gene>
<dbReference type="FunFam" id="3.40.50.1100:FF:000005">
    <property type="entry name" value="Threonine dehydratase catabolic"/>
    <property type="match status" value="1"/>
</dbReference>
<dbReference type="GO" id="GO:0009097">
    <property type="term" value="P:isoleucine biosynthetic process"/>
    <property type="evidence" value="ECO:0007669"/>
    <property type="project" value="TreeGrafter"/>
</dbReference>
<reference evidence="6" key="1">
    <citation type="submission" date="2018-05" db="EMBL/GenBank/DDBJ databases">
        <authorList>
            <person name="Lanie J.A."/>
            <person name="Ng W.-L."/>
            <person name="Kazmierczak K.M."/>
            <person name="Andrzejewski T.M."/>
            <person name="Davidsen T.M."/>
            <person name="Wayne K.J."/>
            <person name="Tettelin H."/>
            <person name="Glass J.I."/>
            <person name="Rusch D."/>
            <person name="Podicherti R."/>
            <person name="Tsui H.-C.T."/>
            <person name="Winkler M.E."/>
        </authorList>
    </citation>
    <scope>NUCLEOTIDE SEQUENCE</scope>
</reference>
<dbReference type="GO" id="GO:0006565">
    <property type="term" value="P:L-serine catabolic process"/>
    <property type="evidence" value="ECO:0007669"/>
    <property type="project" value="TreeGrafter"/>
</dbReference>
<dbReference type="GO" id="GO:0004794">
    <property type="term" value="F:threonine deaminase activity"/>
    <property type="evidence" value="ECO:0007669"/>
    <property type="project" value="TreeGrafter"/>
</dbReference>
<dbReference type="PANTHER" id="PTHR48078">
    <property type="entry name" value="THREONINE DEHYDRATASE, MITOCHONDRIAL-RELATED"/>
    <property type="match status" value="1"/>
</dbReference>
<dbReference type="Gene3D" id="3.40.50.1100">
    <property type="match status" value="2"/>
</dbReference>